<evidence type="ECO:0000313" key="1">
    <source>
        <dbReference type="EMBL" id="GME90389.1"/>
    </source>
</evidence>
<dbReference type="Proteomes" id="UP001165101">
    <property type="component" value="Unassembled WGS sequence"/>
</dbReference>
<proteinExistence type="predicted"/>
<protein>
    <submittedName>
        <fullName evidence="1">Unnamed protein product</fullName>
    </submittedName>
</protein>
<dbReference type="EMBL" id="BSXV01000732">
    <property type="protein sequence ID" value="GME90389.1"/>
    <property type="molecule type" value="Genomic_DNA"/>
</dbReference>
<comment type="caution">
    <text evidence="1">The sequence shown here is derived from an EMBL/GenBank/DDBJ whole genome shotgun (WGS) entry which is preliminary data.</text>
</comment>
<name>A0ACB5TMQ7_CANBO</name>
<gene>
    <name evidence="1" type="ORF">Cboi01_000182500</name>
</gene>
<accession>A0ACB5TMQ7</accession>
<organism evidence="1 2">
    <name type="scientific">Candida boidinii</name>
    <name type="common">Yeast</name>
    <dbReference type="NCBI Taxonomy" id="5477"/>
    <lineage>
        <taxon>Eukaryota</taxon>
        <taxon>Fungi</taxon>
        <taxon>Dikarya</taxon>
        <taxon>Ascomycota</taxon>
        <taxon>Saccharomycotina</taxon>
        <taxon>Pichiomycetes</taxon>
        <taxon>Pichiales</taxon>
        <taxon>Pichiaceae</taxon>
        <taxon>Ogataea</taxon>
        <taxon>Ogataea/Candida clade</taxon>
    </lineage>
</organism>
<keyword evidence="2" id="KW-1185">Reference proteome</keyword>
<reference evidence="1" key="1">
    <citation type="submission" date="2023-04" db="EMBL/GenBank/DDBJ databases">
        <title>Candida boidinii NBRC 1967.</title>
        <authorList>
            <person name="Ichikawa N."/>
            <person name="Sato H."/>
            <person name="Tonouchi N."/>
        </authorList>
    </citation>
    <scope>NUCLEOTIDE SEQUENCE</scope>
    <source>
        <strain evidence="1">NBRC 1967</strain>
    </source>
</reference>
<sequence length="431" mass="50429">MLMLKSNTINNLKNLNKKNVSKNSTINLLQQKRQIGAFIRSVLCMDPPPSPDQPTVENRFHPWDSSPSPDLRMRAATIRAKAKCPVTQKDINFTCPISGIPTHHSKEAWESDKIYHESKKYELLKKVNIYEHDLRSGRPFPEFDFPNSQPLDTMVNFATWDTFLYTRQFYSMDTEFQLAVVTKMLSYPVTIASCLHQYSPYFLQPKGPITLEGLKSLAALRYTLYPNSRVSALKDRPIRIFILNAKAESVLPAHVWKELTYLFPNVSFDIHFVGPECLYDREKKQYVYSDRPIVKRVDDSLAFIHHTEDFHVLHEAKDFFPYDPYLDVFFLFHPRFSAIETSEQWEKTVPALLDSKCGVFVTGYHQEDINRDYQWLQDKYSKEMDVLMNKSTNIFGSTKWELNDLNPQEVFQFNQQIFGIRGKRYHAVHKN</sequence>
<evidence type="ECO:0000313" key="2">
    <source>
        <dbReference type="Proteomes" id="UP001165101"/>
    </source>
</evidence>